<dbReference type="Gene3D" id="3.10.20.90">
    <property type="entry name" value="Phosphatidylinositol 3-kinase Catalytic Subunit, Chain A, domain 1"/>
    <property type="match status" value="1"/>
</dbReference>
<comment type="caution">
    <text evidence="7">The sequence shown here is derived from an EMBL/GenBank/DDBJ whole genome shotgun (WGS) entry which is preliminary data.</text>
</comment>
<feature type="region of interest" description="Disordered" evidence="5">
    <location>
        <begin position="182"/>
        <end position="226"/>
    </location>
</feature>
<keyword evidence="2 4" id="KW-0863">Zinc-finger</keyword>
<dbReference type="GO" id="GO:0000423">
    <property type="term" value="P:mitophagy"/>
    <property type="evidence" value="ECO:0007669"/>
    <property type="project" value="TreeGrafter"/>
</dbReference>
<evidence type="ECO:0000256" key="2">
    <source>
        <dbReference type="ARBA" id="ARBA00022771"/>
    </source>
</evidence>
<dbReference type="GO" id="GO:0008270">
    <property type="term" value="F:zinc ion binding"/>
    <property type="evidence" value="ECO:0007669"/>
    <property type="project" value="UniProtKB-KW"/>
</dbReference>
<dbReference type="SUPFAM" id="SSF54277">
    <property type="entry name" value="CAD &amp; PB1 domains"/>
    <property type="match status" value="1"/>
</dbReference>
<feature type="compositionally biased region" description="Polar residues" evidence="5">
    <location>
        <begin position="321"/>
        <end position="338"/>
    </location>
</feature>
<name>A0AAW2IAC6_9NEOP</name>
<dbReference type="GO" id="GO:0005080">
    <property type="term" value="F:protein kinase C binding"/>
    <property type="evidence" value="ECO:0007669"/>
    <property type="project" value="TreeGrafter"/>
</dbReference>
<evidence type="ECO:0000313" key="7">
    <source>
        <dbReference type="EMBL" id="KAL0279105.1"/>
    </source>
</evidence>
<dbReference type="GO" id="GO:0044753">
    <property type="term" value="C:amphisome"/>
    <property type="evidence" value="ECO:0007669"/>
    <property type="project" value="TreeGrafter"/>
</dbReference>
<dbReference type="Gene3D" id="3.30.60.90">
    <property type="match status" value="1"/>
</dbReference>
<reference evidence="7" key="1">
    <citation type="journal article" date="2024" name="Gigascience">
        <title>Chromosome-level genome of the poultry shaft louse Menopon gallinae provides insight into the host-switching and adaptive evolution of parasitic lice.</title>
        <authorList>
            <person name="Xu Y."/>
            <person name="Ma L."/>
            <person name="Liu S."/>
            <person name="Liang Y."/>
            <person name="Liu Q."/>
            <person name="He Z."/>
            <person name="Tian L."/>
            <person name="Duan Y."/>
            <person name="Cai W."/>
            <person name="Li H."/>
            <person name="Song F."/>
        </authorList>
    </citation>
    <scope>NUCLEOTIDE SEQUENCE</scope>
    <source>
        <strain evidence="7">Cailab_2023a</strain>
    </source>
</reference>
<dbReference type="InterPro" id="IPR043145">
    <property type="entry name" value="Znf_ZZ_sf"/>
</dbReference>
<dbReference type="GO" id="GO:0016235">
    <property type="term" value="C:aggresome"/>
    <property type="evidence" value="ECO:0007669"/>
    <property type="project" value="TreeGrafter"/>
</dbReference>
<dbReference type="PROSITE" id="PS50135">
    <property type="entry name" value="ZF_ZZ_2"/>
    <property type="match status" value="1"/>
</dbReference>
<dbReference type="InterPro" id="IPR052260">
    <property type="entry name" value="Autophagy_Rcpt_SigReg"/>
</dbReference>
<feature type="domain" description="ZZ-type" evidence="6">
    <location>
        <begin position="106"/>
        <end position="172"/>
    </location>
</feature>
<keyword evidence="3" id="KW-0862">Zinc</keyword>
<keyword evidence="1" id="KW-0479">Metal-binding</keyword>
<protein>
    <recommendedName>
        <fullName evidence="6">ZZ-type domain-containing protein</fullName>
    </recommendedName>
</protein>
<dbReference type="GO" id="GO:0070530">
    <property type="term" value="F:K63-linked polyubiquitin modification-dependent protein binding"/>
    <property type="evidence" value="ECO:0007669"/>
    <property type="project" value="TreeGrafter"/>
</dbReference>
<dbReference type="GO" id="GO:0007032">
    <property type="term" value="P:endosome organization"/>
    <property type="evidence" value="ECO:0007669"/>
    <property type="project" value="TreeGrafter"/>
</dbReference>
<evidence type="ECO:0000256" key="1">
    <source>
        <dbReference type="ARBA" id="ARBA00022723"/>
    </source>
</evidence>
<dbReference type="Pfam" id="PF00569">
    <property type="entry name" value="ZZ"/>
    <property type="match status" value="1"/>
</dbReference>
<evidence type="ECO:0000256" key="5">
    <source>
        <dbReference type="SAM" id="MobiDB-lite"/>
    </source>
</evidence>
<dbReference type="PANTHER" id="PTHR15090">
    <property type="entry name" value="SEQUESTOSOME 1-RELATED"/>
    <property type="match status" value="1"/>
</dbReference>
<dbReference type="CDD" id="cd02340">
    <property type="entry name" value="ZZ_NBR1_like"/>
    <property type="match status" value="1"/>
</dbReference>
<dbReference type="InterPro" id="IPR000433">
    <property type="entry name" value="Znf_ZZ"/>
</dbReference>
<gene>
    <name evidence="7" type="ORF">PYX00_000725</name>
</gene>
<evidence type="ECO:0000259" key="6">
    <source>
        <dbReference type="PROSITE" id="PS50135"/>
    </source>
</evidence>
<evidence type="ECO:0000256" key="3">
    <source>
        <dbReference type="ARBA" id="ARBA00022833"/>
    </source>
</evidence>
<accession>A0AAW2IAC6</accession>
<dbReference type="GO" id="GO:0035973">
    <property type="term" value="P:aggrephagy"/>
    <property type="evidence" value="ECO:0007669"/>
    <property type="project" value="TreeGrafter"/>
</dbReference>
<sequence>MEGDNYADFKIYLIHSNQVKEIRRVLFSSSELKSFELMKNKVKDTFPALKQNEFLIYWKDLENENIVIRDGDEWSLARKLMLSDRKLYVSDLSEDKESTDSQDYLHEGVYCDGCHNEVKGYRYKCLQCSNYDLCENCERQHLHSEHWMLRVGQVNSHSKKIHDLPTHLSSFFCGDHQHCRRRHSEKSEHKGKRGRGRGHKKHCRNSECSGSDEEDDHGKEKRHPKFNIPRCANSFMDFIQNYEIFLNPSGTGGETEPKKTRVTVQTGPGVLDVAGNIIASVLNPVVGCGKKSGNGDGGDKVEKKDGSSEPVSPKEAEETVNEISQTLAEQKISGNSELETGKQDVPRAPEPVTDNQDVPGAWQTLSPLLLLIVLVPHTAVALLAHAADPYRFFLPRSPNRNALDFGSIPLHVCQSFLWPFQAIYHTVFDNLQLVFLF</sequence>
<evidence type="ECO:0000256" key="4">
    <source>
        <dbReference type="PROSITE-ProRule" id="PRU00228"/>
    </source>
</evidence>
<feature type="compositionally biased region" description="Basic and acidic residues" evidence="5">
    <location>
        <begin position="297"/>
        <end position="317"/>
    </location>
</feature>
<dbReference type="SUPFAM" id="SSF57850">
    <property type="entry name" value="RING/U-box"/>
    <property type="match status" value="1"/>
</dbReference>
<organism evidence="7">
    <name type="scientific">Menopon gallinae</name>
    <name type="common">poultry shaft louse</name>
    <dbReference type="NCBI Taxonomy" id="328185"/>
    <lineage>
        <taxon>Eukaryota</taxon>
        <taxon>Metazoa</taxon>
        <taxon>Ecdysozoa</taxon>
        <taxon>Arthropoda</taxon>
        <taxon>Hexapoda</taxon>
        <taxon>Insecta</taxon>
        <taxon>Pterygota</taxon>
        <taxon>Neoptera</taxon>
        <taxon>Paraneoptera</taxon>
        <taxon>Psocodea</taxon>
        <taxon>Troctomorpha</taxon>
        <taxon>Phthiraptera</taxon>
        <taxon>Amblycera</taxon>
        <taxon>Menoponidae</taxon>
        <taxon>Menopon</taxon>
    </lineage>
</organism>
<dbReference type="SMART" id="SM00291">
    <property type="entry name" value="ZnF_ZZ"/>
    <property type="match status" value="1"/>
</dbReference>
<feature type="region of interest" description="Disordered" evidence="5">
    <location>
        <begin position="288"/>
        <end position="358"/>
    </location>
</feature>
<dbReference type="AlphaFoldDB" id="A0AAW2IAC6"/>
<proteinExistence type="predicted"/>
<dbReference type="EMBL" id="JARGDH010000001">
    <property type="protein sequence ID" value="KAL0279105.1"/>
    <property type="molecule type" value="Genomic_DNA"/>
</dbReference>
<dbReference type="PANTHER" id="PTHR15090:SF0">
    <property type="entry name" value="SEQUESTOSOME-1"/>
    <property type="match status" value="1"/>
</dbReference>
<dbReference type="PROSITE" id="PS01357">
    <property type="entry name" value="ZF_ZZ_1"/>
    <property type="match status" value="1"/>
</dbReference>
<feature type="compositionally biased region" description="Basic residues" evidence="5">
    <location>
        <begin position="182"/>
        <end position="203"/>
    </location>
</feature>